<proteinExistence type="predicted"/>
<organism evidence="2 3">
    <name type="scientific">Tessaracoccus flavescens</name>
    <dbReference type="NCBI Taxonomy" id="399497"/>
    <lineage>
        <taxon>Bacteria</taxon>
        <taxon>Bacillati</taxon>
        <taxon>Actinomycetota</taxon>
        <taxon>Actinomycetes</taxon>
        <taxon>Propionibacteriales</taxon>
        <taxon>Propionibacteriaceae</taxon>
        <taxon>Tessaracoccus</taxon>
    </lineage>
</organism>
<dbReference type="RefSeq" id="WP_077351207.1">
    <property type="nucleotide sequence ID" value="NZ_CP019607.1"/>
</dbReference>
<dbReference type="PROSITE" id="PS51257">
    <property type="entry name" value="PROKAR_LIPOPROTEIN"/>
    <property type="match status" value="1"/>
</dbReference>
<name>A0A1Q2CZY4_9ACTN</name>
<dbReference type="STRING" id="399497.BW733_13445"/>
<sequence length="135" mass="14045">MHRLLSGLVAVLALTGCAGAASAPEPSAAPQLTSSAVPEDGRSLRDLGFVNGPDGFSVPRDAAITDQIDSPNNITVVMTSPDGLTVAAYYRRVLPELGFRITADERNSLLFEGGGYDGAFTVSSGFSAVTLRTDR</sequence>
<evidence type="ECO:0008006" key="4">
    <source>
        <dbReference type="Google" id="ProtNLM"/>
    </source>
</evidence>
<feature type="chain" id="PRO_5039111692" description="Beta-hexosaminidase bacterial type N-terminal domain-containing protein" evidence="1">
    <location>
        <begin position="21"/>
        <end position="135"/>
    </location>
</feature>
<keyword evidence="1" id="KW-0732">Signal</keyword>
<evidence type="ECO:0000256" key="1">
    <source>
        <dbReference type="SAM" id="SignalP"/>
    </source>
</evidence>
<dbReference type="OrthoDB" id="3732426at2"/>
<keyword evidence="3" id="KW-1185">Reference proteome</keyword>
<evidence type="ECO:0000313" key="2">
    <source>
        <dbReference type="EMBL" id="AQP51677.1"/>
    </source>
</evidence>
<feature type="signal peptide" evidence="1">
    <location>
        <begin position="1"/>
        <end position="20"/>
    </location>
</feature>
<dbReference type="EMBL" id="CP019607">
    <property type="protein sequence ID" value="AQP51677.1"/>
    <property type="molecule type" value="Genomic_DNA"/>
</dbReference>
<gene>
    <name evidence="2" type="ORF">BW733_13445</name>
</gene>
<protein>
    <recommendedName>
        <fullName evidence="4">Beta-hexosaminidase bacterial type N-terminal domain-containing protein</fullName>
    </recommendedName>
</protein>
<reference evidence="2 3" key="1">
    <citation type="journal article" date="2008" name="Int. J. Syst. Evol. Microbiol.">
        <title>Tessaracoccus flavescens sp. nov., isolated from marine sediment.</title>
        <authorList>
            <person name="Lee D.W."/>
            <person name="Lee S.D."/>
        </authorList>
    </citation>
    <scope>NUCLEOTIDE SEQUENCE [LARGE SCALE GENOMIC DNA]</scope>
    <source>
        <strain evidence="2 3">SST-39T</strain>
    </source>
</reference>
<accession>A0A1Q2CZY4</accession>
<evidence type="ECO:0000313" key="3">
    <source>
        <dbReference type="Proteomes" id="UP000188235"/>
    </source>
</evidence>
<dbReference type="AlphaFoldDB" id="A0A1Q2CZY4"/>
<dbReference type="KEGG" id="tfa:BW733_13445"/>
<dbReference type="Proteomes" id="UP000188235">
    <property type="component" value="Chromosome"/>
</dbReference>